<dbReference type="InParanoid" id="A0A6L2PRX8"/>
<dbReference type="FunCoup" id="A0A6L2PRX8">
    <property type="interactions" value="1525"/>
</dbReference>
<evidence type="ECO:0000256" key="1">
    <source>
        <dbReference type="ARBA" id="ARBA00004123"/>
    </source>
</evidence>
<dbReference type="OrthoDB" id="207084at2759"/>
<dbReference type="AlphaFoldDB" id="A0A6L2PRX8"/>
<keyword evidence="4" id="KW-0963">Cytoplasm</keyword>
<keyword evidence="5 7" id="KW-0175">Coiled coil</keyword>
<dbReference type="GO" id="GO:1990112">
    <property type="term" value="C:RQC complex"/>
    <property type="evidence" value="ECO:0007669"/>
    <property type="project" value="TreeGrafter"/>
</dbReference>
<feature type="compositionally biased region" description="Low complexity" evidence="8">
    <location>
        <begin position="886"/>
        <end position="897"/>
    </location>
</feature>
<dbReference type="PANTHER" id="PTHR15239">
    <property type="entry name" value="NUCLEAR EXPORT MEDIATOR FACTOR NEMF"/>
    <property type="match status" value="1"/>
</dbReference>
<evidence type="ECO:0000313" key="12">
    <source>
        <dbReference type="Proteomes" id="UP000502823"/>
    </source>
</evidence>
<evidence type="ECO:0000256" key="4">
    <source>
        <dbReference type="ARBA" id="ARBA00022490"/>
    </source>
</evidence>
<proteinExistence type="inferred from homology"/>
<feature type="compositionally biased region" description="Basic and acidic residues" evidence="8">
    <location>
        <begin position="803"/>
        <end position="814"/>
    </location>
</feature>
<feature type="region of interest" description="Disordered" evidence="8">
    <location>
        <begin position="782"/>
        <end position="909"/>
    </location>
</feature>
<feature type="compositionally biased region" description="Basic residues" evidence="8">
    <location>
        <begin position="823"/>
        <end position="837"/>
    </location>
</feature>
<evidence type="ECO:0008006" key="13">
    <source>
        <dbReference type="Google" id="ProtNLM"/>
    </source>
</evidence>
<reference evidence="12" key="1">
    <citation type="submission" date="2020-01" db="EMBL/GenBank/DDBJ databases">
        <title>Draft genome sequence of the Termite Coptotermes fromosanus.</title>
        <authorList>
            <person name="Itakura S."/>
            <person name="Yosikawa Y."/>
            <person name="Umezawa K."/>
        </authorList>
    </citation>
    <scope>NUCLEOTIDE SEQUENCE [LARGE SCALE GENOMIC DNA]</scope>
</reference>
<evidence type="ECO:0000313" key="11">
    <source>
        <dbReference type="EMBL" id="GFG33932.1"/>
    </source>
</evidence>
<dbReference type="Proteomes" id="UP000502823">
    <property type="component" value="Unassembled WGS sequence"/>
</dbReference>
<comment type="caution">
    <text evidence="11">The sequence shown here is derived from an EMBL/GenBank/DDBJ whole genome shotgun (WGS) entry which is preliminary data.</text>
</comment>
<feature type="coiled-coil region" evidence="7">
    <location>
        <begin position="458"/>
        <end position="485"/>
    </location>
</feature>
<organism evidence="11 12">
    <name type="scientific">Coptotermes formosanus</name>
    <name type="common">Formosan subterranean termite</name>
    <dbReference type="NCBI Taxonomy" id="36987"/>
    <lineage>
        <taxon>Eukaryota</taxon>
        <taxon>Metazoa</taxon>
        <taxon>Ecdysozoa</taxon>
        <taxon>Arthropoda</taxon>
        <taxon>Hexapoda</taxon>
        <taxon>Insecta</taxon>
        <taxon>Pterygota</taxon>
        <taxon>Neoptera</taxon>
        <taxon>Polyneoptera</taxon>
        <taxon>Dictyoptera</taxon>
        <taxon>Blattodea</taxon>
        <taxon>Blattoidea</taxon>
        <taxon>Termitoidae</taxon>
        <taxon>Rhinotermitidae</taxon>
        <taxon>Coptotermes</taxon>
    </lineage>
</organism>
<sequence>MAMLPYSCVLNTKRVRAILVGMRVGQVYDIDHKTYLIKLQRTEEKCMLLFESGSRLHTTAFEWPKNVAPSGFSMKMRKHLRNKRLECLTQLGMDRIVDMQFGSGEAAYHVILELYDRGNIVLTDCNMMILNILRPHTEGEEVRFAVREQYPLDRAHKREGPPAAEKLLSILSAAKPGDGLKKILMPHVDYGPAIIEHVLLKSGFTVGCKLGKGFDLDKDLPKLMTALSEADRLLDLAVHQEPKGYIIQKKEKRPLPDGSEEDFFSNQEFHPVVFEQHAGLAIREFPSFDMAVDEFFSTLESQKIDMKAIQQEREAMKKLANVRKDHDQRLTALEQTQETDKQRAELISRNQQLVDNAILAVRSALANQLPWPDIQNLIKEAQAKGDPMAASIKGLKLEVNHITMMLRDPYNGKDSSDEVNEDKDGDSMELKPMLVDIDLDLTAFSNATKYYSKKRSAARKQQKTLESQSKALKSAEKKTKQTLKEVQAMTNISKSRKVFWFEKFFWFISSENYLVIGGRDQQQNEMIVKRYMRKGDIYVHADIQGASSIIIKNPTGEPVPPKTLNEAGCMAVSYSVAWSAKVVTNAWWVESDQVSKTAPAGEYLTTGSFMIRGKKNYLPPCNLVMGFSFLFKLDDSSVFRHKDERRVRGAEDDASSLVTAVDVMSLGSLEQEQEIQLVDSEEEGEQNGENSKSPNKGLNGEKAEESRDEEEIEDSNEGSENEGQTEEGKLEFPDTEIKIEHVRGNQVTLHTTSTSVFQPFGQSSEQEVIFLGDDKPVSLKLSLPTSHQKRTRINKLRNNCVQEGHDKGQKEKQAKQQQQQQPHVKRGQRGKLKKIKEKYKYQDEEERQTRMEILQSAGAGRDTKKGKKSKVSSGKESSKVEKKLNAPQVPKVAPVPKTGVGEEDSDAGETVEEVTVAADVDMLDSLTGIPVPEDELLFAIPVVAPYNTLHNYKLKVKLTPGTGKRGKAAKTAVNMFLKERTTTARERDLIRSVKDENLARNLPGKVKLLAPQLQKLRK</sequence>
<feature type="compositionally biased region" description="Basic and acidic residues" evidence="8">
    <location>
        <begin position="838"/>
        <end position="850"/>
    </location>
</feature>
<dbReference type="EMBL" id="BLKM01000461">
    <property type="protein sequence ID" value="GFG33932.1"/>
    <property type="molecule type" value="Genomic_DNA"/>
</dbReference>
<dbReference type="Pfam" id="PF11923">
    <property type="entry name" value="NFACT-C"/>
    <property type="match status" value="1"/>
</dbReference>
<evidence type="ECO:0000259" key="9">
    <source>
        <dbReference type="Pfam" id="PF05670"/>
    </source>
</evidence>
<dbReference type="GO" id="GO:0072344">
    <property type="term" value="P:rescue of stalled ribosome"/>
    <property type="evidence" value="ECO:0007669"/>
    <property type="project" value="TreeGrafter"/>
</dbReference>
<dbReference type="InterPro" id="IPR051608">
    <property type="entry name" value="RQC_Subunit_NEMF"/>
</dbReference>
<dbReference type="PANTHER" id="PTHR15239:SF6">
    <property type="entry name" value="RIBOSOME QUALITY CONTROL COMPLEX SUBUNIT NEMF"/>
    <property type="match status" value="1"/>
</dbReference>
<feature type="region of interest" description="Disordered" evidence="8">
    <location>
        <begin position="678"/>
        <end position="729"/>
    </location>
</feature>
<dbReference type="GO" id="GO:0005737">
    <property type="term" value="C:cytoplasm"/>
    <property type="evidence" value="ECO:0007669"/>
    <property type="project" value="UniProtKB-SubCell"/>
</dbReference>
<comment type="similarity">
    <text evidence="3">Belongs to the NEMF family.</text>
</comment>
<dbReference type="InterPro" id="IPR021846">
    <property type="entry name" value="NFACT-C"/>
</dbReference>
<evidence type="ECO:0000256" key="2">
    <source>
        <dbReference type="ARBA" id="ARBA00004496"/>
    </source>
</evidence>
<name>A0A6L2PRX8_COPFO</name>
<gene>
    <name evidence="11" type="ORF">Cfor_00365</name>
</gene>
<feature type="compositionally biased region" description="Acidic residues" evidence="8">
    <location>
        <begin position="706"/>
        <end position="725"/>
    </location>
</feature>
<feature type="domain" description="NFACT protein C-terminal" evidence="10">
    <location>
        <begin position="918"/>
        <end position="1008"/>
    </location>
</feature>
<comment type="subcellular location">
    <subcellularLocation>
        <location evidence="2">Cytoplasm</location>
    </subcellularLocation>
    <subcellularLocation>
        <location evidence="1">Nucleus</location>
    </subcellularLocation>
</comment>
<keyword evidence="12" id="KW-1185">Reference proteome</keyword>
<dbReference type="Pfam" id="PF05833">
    <property type="entry name" value="NFACT_N"/>
    <property type="match status" value="1"/>
</dbReference>
<dbReference type="GO" id="GO:0005634">
    <property type="term" value="C:nucleus"/>
    <property type="evidence" value="ECO:0007669"/>
    <property type="project" value="UniProtKB-SubCell"/>
</dbReference>
<dbReference type="Pfam" id="PF05670">
    <property type="entry name" value="NFACT-R_1"/>
    <property type="match status" value="1"/>
</dbReference>
<dbReference type="Gene3D" id="2.30.310.10">
    <property type="entry name" value="ibrinogen binding protein from staphylococcus aureus domain"/>
    <property type="match status" value="1"/>
</dbReference>
<evidence type="ECO:0000259" key="10">
    <source>
        <dbReference type="Pfam" id="PF11923"/>
    </source>
</evidence>
<dbReference type="GO" id="GO:0000049">
    <property type="term" value="F:tRNA binding"/>
    <property type="evidence" value="ECO:0007669"/>
    <property type="project" value="TreeGrafter"/>
</dbReference>
<evidence type="ECO:0000256" key="8">
    <source>
        <dbReference type="SAM" id="MobiDB-lite"/>
    </source>
</evidence>
<evidence type="ECO:0000256" key="5">
    <source>
        <dbReference type="ARBA" id="ARBA00023054"/>
    </source>
</evidence>
<keyword evidence="6" id="KW-0539">Nucleus</keyword>
<evidence type="ECO:0000256" key="7">
    <source>
        <dbReference type="SAM" id="Coils"/>
    </source>
</evidence>
<feature type="domain" description="NFACT RNA-binding" evidence="9">
    <location>
        <begin position="503"/>
        <end position="613"/>
    </location>
</feature>
<accession>A0A6L2PRX8</accession>
<evidence type="ECO:0000256" key="6">
    <source>
        <dbReference type="ARBA" id="ARBA00023242"/>
    </source>
</evidence>
<dbReference type="GO" id="GO:0043023">
    <property type="term" value="F:ribosomal large subunit binding"/>
    <property type="evidence" value="ECO:0007669"/>
    <property type="project" value="TreeGrafter"/>
</dbReference>
<dbReference type="FunFam" id="2.30.310.10:FF:000001">
    <property type="entry name" value="Nuclear export mediator factor Nemf"/>
    <property type="match status" value="1"/>
</dbReference>
<dbReference type="InterPro" id="IPR008532">
    <property type="entry name" value="NFACT_RNA-bd"/>
</dbReference>
<dbReference type="GO" id="GO:1990116">
    <property type="term" value="P:ribosome-associated ubiquitin-dependent protein catabolic process"/>
    <property type="evidence" value="ECO:0007669"/>
    <property type="project" value="TreeGrafter"/>
</dbReference>
<protein>
    <recommendedName>
        <fullName evidence="13">NFACT RNA-binding domain-containing protein</fullName>
    </recommendedName>
</protein>
<feature type="coiled-coil region" evidence="7">
    <location>
        <begin position="299"/>
        <end position="336"/>
    </location>
</feature>
<evidence type="ECO:0000256" key="3">
    <source>
        <dbReference type="ARBA" id="ARBA00008318"/>
    </source>
</evidence>